<dbReference type="Proteomes" id="UP000184089">
    <property type="component" value="Unassembled WGS sequence"/>
</dbReference>
<keyword evidence="4" id="KW-1185">Reference proteome</keyword>
<evidence type="ECO:0000313" key="3">
    <source>
        <dbReference type="Proteomes" id="UP000184089"/>
    </source>
</evidence>
<evidence type="ECO:0000313" key="4">
    <source>
        <dbReference type="Proteomes" id="UP000474718"/>
    </source>
</evidence>
<dbReference type="Proteomes" id="UP000474718">
    <property type="component" value="Unassembled WGS sequence"/>
</dbReference>
<dbReference type="EMBL" id="WWVX01000003">
    <property type="protein sequence ID" value="MZL69428.1"/>
    <property type="molecule type" value="Genomic_DNA"/>
</dbReference>
<gene>
    <name evidence="1" type="ORF">GT747_06560</name>
    <name evidence="2" type="ORF">SAMN05444424_2495</name>
</gene>
<organism evidence="2 3">
    <name type="scientific">Bittarella massiliensis</name>
    <name type="common">ex Durand et al. 2017</name>
    <dbReference type="NCBI Taxonomy" id="1720313"/>
    <lineage>
        <taxon>Bacteria</taxon>
        <taxon>Bacillati</taxon>
        <taxon>Bacillota</taxon>
        <taxon>Clostridia</taxon>
        <taxon>Eubacteriales</taxon>
        <taxon>Oscillospiraceae</taxon>
        <taxon>Bittarella (ex Durand et al. 2017)</taxon>
    </lineage>
</organism>
<reference evidence="2" key="1">
    <citation type="submission" date="2016-11" db="EMBL/GenBank/DDBJ databases">
        <authorList>
            <person name="Varghese N."/>
            <person name="Submissions S."/>
        </authorList>
    </citation>
    <scope>NUCLEOTIDE SEQUENCE</scope>
    <source>
        <strain evidence="2">DSM 4029</strain>
    </source>
</reference>
<comment type="caution">
    <text evidence="2">The sequence shown here is derived from an EMBL/GenBank/DDBJ whole genome shotgun (WGS) entry which is preliminary data.</text>
</comment>
<evidence type="ECO:0000313" key="1">
    <source>
        <dbReference type="EMBL" id="MZL69428.1"/>
    </source>
</evidence>
<accession>A0AAQ1RWT9</accession>
<sequence>MEKIVNYLDIPQPHRDAVLERLPQLGFCPAKGGQAALRRKMDRSQRGKLPQFGFVFRGEELVGYLFLTAKPEKPAAVLPWWAVGNADELPPETAVRLLEWGIALASDCGCPALVRLLQANLNDQKQGAGRRRPGDCR</sequence>
<reference evidence="1 4" key="3">
    <citation type="journal article" date="2019" name="Nat. Med.">
        <title>A library of human gut bacterial isolates paired with longitudinal multiomics data enables mechanistic microbiome research.</title>
        <authorList>
            <person name="Poyet M."/>
            <person name="Groussin M."/>
            <person name="Gibbons S.M."/>
            <person name="Avila-Pacheco J."/>
            <person name="Jiang X."/>
            <person name="Kearney S.M."/>
            <person name="Perrotta A.R."/>
            <person name="Berdy B."/>
            <person name="Zhao S."/>
            <person name="Lieberman T.D."/>
            <person name="Swanson P.K."/>
            <person name="Smith M."/>
            <person name="Roesemann S."/>
            <person name="Alexander J.E."/>
            <person name="Rich S.A."/>
            <person name="Livny J."/>
            <person name="Vlamakis H."/>
            <person name="Clish C."/>
            <person name="Bullock K."/>
            <person name="Deik A."/>
            <person name="Scott J."/>
            <person name="Pierce K.A."/>
            <person name="Xavier R.J."/>
            <person name="Alm E.J."/>
        </authorList>
    </citation>
    <scope>NUCLEOTIDE SEQUENCE [LARGE SCALE GENOMIC DNA]</scope>
    <source>
        <strain evidence="1 4">BIOML-A2</strain>
    </source>
</reference>
<reference evidence="3" key="2">
    <citation type="submission" date="2016-11" db="EMBL/GenBank/DDBJ databases">
        <authorList>
            <person name="Jaros S."/>
            <person name="Januszkiewicz K."/>
            <person name="Wedrychowicz H."/>
        </authorList>
    </citation>
    <scope>NUCLEOTIDE SEQUENCE [LARGE SCALE GENOMIC DNA]</scope>
    <source>
        <strain evidence="3">DSM 4029</strain>
    </source>
</reference>
<dbReference type="AlphaFoldDB" id="A0AAQ1RWT9"/>
<dbReference type="EMBL" id="FQVY01000004">
    <property type="protein sequence ID" value="SHG47324.1"/>
    <property type="molecule type" value="Genomic_DNA"/>
</dbReference>
<protein>
    <submittedName>
        <fullName evidence="2">Uncharacterized protein</fullName>
    </submittedName>
</protein>
<evidence type="ECO:0000313" key="2">
    <source>
        <dbReference type="EMBL" id="SHG47324.1"/>
    </source>
</evidence>
<proteinExistence type="predicted"/>
<dbReference type="RefSeq" id="WP_021661305.1">
    <property type="nucleotide sequence ID" value="NZ_FQVY01000004.1"/>
</dbReference>
<name>A0AAQ1RWT9_9FIRM</name>